<protein>
    <submittedName>
        <fullName evidence="1">Uncharacterized protein</fullName>
    </submittedName>
</protein>
<sequence length="244" mass="26485">MHGMLSGQFSSVGSVGIGYRHKETNYAEDNDISHQKKVRTAFGYHHFIGVEPSPVLITAVEPSAALEVDECDESPIFKNSKPPESCPEYSIEMNIYLNNDASVFTLNLDPILTPPLHTSISSAGGHFLDRGCDSNAEKVHFSVEPSPVLITAVEPSAALEVDECDESPIFKNSKPPESCPEYSIEMNIYLNNDASVFTLNLDPILTPPLHTSISSAGGHFLDRGCDSNAEKVHFSASMLGPPHL</sequence>
<dbReference type="AlphaFoldDB" id="A0AA88HM05"/>
<dbReference type="EMBL" id="JAVRJZ010000015">
    <property type="protein sequence ID" value="KAK2712744.1"/>
    <property type="molecule type" value="Genomic_DNA"/>
</dbReference>
<name>A0AA88HM05_ARTSF</name>
<comment type="caution">
    <text evidence="1">The sequence shown here is derived from an EMBL/GenBank/DDBJ whole genome shotgun (WGS) entry which is preliminary data.</text>
</comment>
<organism evidence="1 2">
    <name type="scientific">Artemia franciscana</name>
    <name type="common">Brine shrimp</name>
    <name type="synonym">Artemia sanfranciscana</name>
    <dbReference type="NCBI Taxonomy" id="6661"/>
    <lineage>
        <taxon>Eukaryota</taxon>
        <taxon>Metazoa</taxon>
        <taxon>Ecdysozoa</taxon>
        <taxon>Arthropoda</taxon>
        <taxon>Crustacea</taxon>
        <taxon>Branchiopoda</taxon>
        <taxon>Anostraca</taxon>
        <taxon>Artemiidae</taxon>
        <taxon>Artemia</taxon>
    </lineage>
</organism>
<dbReference type="Proteomes" id="UP001187531">
    <property type="component" value="Unassembled WGS sequence"/>
</dbReference>
<gene>
    <name evidence="1" type="ORF">QYM36_011441</name>
</gene>
<keyword evidence="2" id="KW-1185">Reference proteome</keyword>
<accession>A0AA88HM05</accession>
<reference evidence="1" key="1">
    <citation type="submission" date="2023-07" db="EMBL/GenBank/DDBJ databases">
        <title>Chromosome-level genome assembly of Artemia franciscana.</title>
        <authorList>
            <person name="Jo E."/>
        </authorList>
    </citation>
    <scope>NUCLEOTIDE SEQUENCE</scope>
    <source>
        <tissue evidence="1">Whole body</tissue>
    </source>
</reference>
<evidence type="ECO:0000313" key="1">
    <source>
        <dbReference type="EMBL" id="KAK2712744.1"/>
    </source>
</evidence>
<evidence type="ECO:0000313" key="2">
    <source>
        <dbReference type="Proteomes" id="UP001187531"/>
    </source>
</evidence>
<proteinExistence type="predicted"/>